<dbReference type="InterPro" id="IPR037151">
    <property type="entry name" value="AlkB-like_sf"/>
</dbReference>
<evidence type="ECO:0000313" key="3">
    <source>
        <dbReference type="Proteomes" id="UP001209803"/>
    </source>
</evidence>
<dbReference type="GO" id="GO:0051213">
    <property type="term" value="F:dioxygenase activity"/>
    <property type="evidence" value="ECO:0007669"/>
    <property type="project" value="UniProtKB-KW"/>
</dbReference>
<dbReference type="InterPro" id="IPR032854">
    <property type="entry name" value="ALKBH3"/>
</dbReference>
<evidence type="ECO:0000313" key="2">
    <source>
        <dbReference type="EMBL" id="WFE91331.1"/>
    </source>
</evidence>
<proteinExistence type="predicted"/>
<dbReference type="Pfam" id="PF13532">
    <property type="entry name" value="2OG-FeII_Oxy_2"/>
    <property type="match status" value="1"/>
</dbReference>
<keyword evidence="3" id="KW-1185">Reference proteome</keyword>
<keyword evidence="2" id="KW-0560">Oxidoreductase</keyword>
<feature type="domain" description="Fe2OG dioxygenase" evidence="1">
    <location>
        <begin position="101"/>
        <end position="193"/>
    </location>
</feature>
<dbReference type="InterPro" id="IPR005123">
    <property type="entry name" value="Oxoglu/Fe-dep_dioxygenase_dom"/>
</dbReference>
<accession>A0ABY8F7B0</accession>
<reference evidence="2 3" key="1">
    <citation type="submission" date="2023-03" db="EMBL/GenBank/DDBJ databases">
        <title>Roseibium porphyridii sp. nov. and Roseibium rhodosorbium sp. nov. isolated from marine algae, Porphyridium cruentum and Rhodosorus marinus, respectively.</title>
        <authorList>
            <person name="Lee M.W."/>
            <person name="Choi B.J."/>
            <person name="Lee J.K."/>
            <person name="Choi D.G."/>
            <person name="Baek J.H."/>
            <person name="Bayburt H."/>
            <person name="Kim J.M."/>
            <person name="Han D.M."/>
            <person name="Kim K.H."/>
            <person name="Jeon C.O."/>
        </authorList>
    </citation>
    <scope>NUCLEOTIDE SEQUENCE [LARGE SCALE GENOMIC DNA]</scope>
    <source>
        <strain evidence="2 3">KMA01</strain>
    </source>
</reference>
<dbReference type="SUPFAM" id="SSF51197">
    <property type="entry name" value="Clavaminate synthase-like"/>
    <property type="match status" value="1"/>
</dbReference>
<sequence length="193" mass="21838">MMDLFAHEDLGPRNVLPHSGIANFFGAVLSHEGADKALASLMSDIEWRNDEYNFAGKHIVTARKIAWYGDAPSHSNQRRVFPWVPALLELKELVERTCGHKFQSCLLNLYHSGEEGLGWHSDGEKTPVASLSLGATRRFVFKNKADKETLEVQLAHGDLLVMEGETQDYWLHRVPPMKSVKEPRINLTFRQTA</sequence>
<dbReference type="EMBL" id="CP120863">
    <property type="protein sequence ID" value="WFE91331.1"/>
    <property type="molecule type" value="Genomic_DNA"/>
</dbReference>
<keyword evidence="2" id="KW-0223">Dioxygenase</keyword>
<dbReference type="Gene3D" id="2.60.120.590">
    <property type="entry name" value="Alpha-ketoglutarate-dependent dioxygenase AlkB-like"/>
    <property type="match status" value="1"/>
</dbReference>
<dbReference type="PANTHER" id="PTHR31212:SF4">
    <property type="entry name" value="ALPHA-KETOGLUTARATE-DEPENDENT DIOXYGENASE ALKB HOMOLOG 3"/>
    <property type="match status" value="1"/>
</dbReference>
<dbReference type="RefSeq" id="WP_265683692.1">
    <property type="nucleotide sequence ID" value="NZ_CP120863.1"/>
</dbReference>
<dbReference type="PROSITE" id="PS51471">
    <property type="entry name" value="FE2OG_OXY"/>
    <property type="match status" value="1"/>
</dbReference>
<gene>
    <name evidence="2" type="ORF">K1718_08225</name>
</gene>
<name>A0ABY8F7B0_9HYPH</name>
<organism evidence="2 3">
    <name type="scientific">Roseibium porphyridii</name>
    <dbReference type="NCBI Taxonomy" id="2866279"/>
    <lineage>
        <taxon>Bacteria</taxon>
        <taxon>Pseudomonadati</taxon>
        <taxon>Pseudomonadota</taxon>
        <taxon>Alphaproteobacteria</taxon>
        <taxon>Hyphomicrobiales</taxon>
        <taxon>Stappiaceae</taxon>
        <taxon>Roseibium</taxon>
    </lineage>
</organism>
<dbReference type="PANTHER" id="PTHR31212">
    <property type="entry name" value="ALPHA-KETOGLUTARATE-DEPENDENT DIOXYGENASE ALKB HOMOLOG 3"/>
    <property type="match status" value="1"/>
</dbReference>
<evidence type="ECO:0000259" key="1">
    <source>
        <dbReference type="PROSITE" id="PS51471"/>
    </source>
</evidence>
<protein>
    <submittedName>
        <fullName evidence="2">Alpha-ketoglutarate-dependent dioxygenase AlkB</fullName>
    </submittedName>
</protein>
<dbReference type="InterPro" id="IPR027450">
    <property type="entry name" value="AlkB-like"/>
</dbReference>
<dbReference type="Proteomes" id="UP001209803">
    <property type="component" value="Chromosome"/>
</dbReference>